<reference evidence="2" key="2">
    <citation type="submission" date="2019-06" db="EMBL/GenBank/DDBJ databases">
        <title>Co-occurence of chitin degradation, pigmentation and bioactivity in marine Pseudoalteromonas.</title>
        <authorList>
            <person name="Sonnenschein E.C."/>
            <person name="Bech P.K."/>
        </authorList>
    </citation>
    <scope>NUCLEOTIDE SEQUENCE [LARGE SCALE GENOMIC DNA]</scope>
    <source>
        <strain evidence="2">S1189</strain>
    </source>
</reference>
<reference evidence="1 2" key="1">
    <citation type="submission" date="2017-12" db="EMBL/GenBank/DDBJ databases">
        <authorList>
            <person name="Paulsen S."/>
            <person name="Gram L.K."/>
        </authorList>
    </citation>
    <scope>NUCLEOTIDE SEQUENCE [LARGE SCALE GENOMIC DNA]</scope>
    <source>
        <strain evidence="1 2">S1189</strain>
    </source>
</reference>
<dbReference type="EMBL" id="PNCM01000049">
    <property type="protein sequence ID" value="TMP77846.1"/>
    <property type="molecule type" value="Genomic_DNA"/>
</dbReference>
<protein>
    <submittedName>
        <fullName evidence="1">Uncharacterized protein</fullName>
    </submittedName>
</protein>
<sequence>MNMKKSLIGMGLVAITTTVLSVSVNASVWGMSVYCWEDSNRTQLIWSIYKPQPNYDYRVAMEQCDAQGGYLELRL</sequence>
<accession>A0A5S3YNG6</accession>
<evidence type="ECO:0000313" key="1">
    <source>
        <dbReference type="EMBL" id="TMP77846.1"/>
    </source>
</evidence>
<name>A0A5S3YNG6_9GAMM</name>
<dbReference type="AlphaFoldDB" id="A0A5S3YNG6"/>
<evidence type="ECO:0000313" key="2">
    <source>
        <dbReference type="Proteomes" id="UP000307362"/>
    </source>
</evidence>
<gene>
    <name evidence="1" type="ORF">CWB73_18705</name>
</gene>
<proteinExistence type="predicted"/>
<organism evidence="1 2">
    <name type="scientific">Pseudoalteromonas phenolica</name>
    <dbReference type="NCBI Taxonomy" id="161398"/>
    <lineage>
        <taxon>Bacteria</taxon>
        <taxon>Pseudomonadati</taxon>
        <taxon>Pseudomonadota</taxon>
        <taxon>Gammaproteobacteria</taxon>
        <taxon>Alteromonadales</taxon>
        <taxon>Pseudoalteromonadaceae</taxon>
        <taxon>Pseudoalteromonas</taxon>
    </lineage>
</organism>
<dbReference type="Proteomes" id="UP000307362">
    <property type="component" value="Unassembled WGS sequence"/>
</dbReference>
<dbReference type="OrthoDB" id="9804645at2"/>
<comment type="caution">
    <text evidence="1">The sequence shown here is derived from an EMBL/GenBank/DDBJ whole genome shotgun (WGS) entry which is preliminary data.</text>
</comment>
<dbReference type="RefSeq" id="WP_138568971.1">
    <property type="nucleotide sequence ID" value="NZ_PNEC01000017.1"/>
</dbReference>